<dbReference type="RefSeq" id="WP_259037070.1">
    <property type="nucleotide sequence ID" value="NZ_JAJISC010000007.1"/>
</dbReference>
<evidence type="ECO:0000313" key="2">
    <source>
        <dbReference type="EMBL" id="MCS2610579.1"/>
    </source>
</evidence>
<reference evidence="2" key="1">
    <citation type="submission" date="2021-11" db="EMBL/GenBank/DDBJ databases">
        <title>Halomonas sp., isolated from a coastal aquaculture zone in Dongshan Bay.</title>
        <authorList>
            <person name="Lin W."/>
        </authorList>
    </citation>
    <scope>NUCLEOTIDE SEQUENCE</scope>
    <source>
        <strain evidence="2">Yzlin-01</strain>
    </source>
</reference>
<dbReference type="Proteomes" id="UP001165542">
    <property type="component" value="Unassembled WGS sequence"/>
</dbReference>
<name>A0ABT2EJ11_9GAMM</name>
<keyword evidence="1" id="KW-0732">Signal</keyword>
<comment type="caution">
    <text evidence="2">The sequence shown here is derived from an EMBL/GenBank/DDBJ whole genome shotgun (WGS) entry which is preliminary data.</text>
</comment>
<feature type="chain" id="PRO_5045446526" description="Entry exclusion lipoprotein TrbK" evidence="1">
    <location>
        <begin position="27"/>
        <end position="63"/>
    </location>
</feature>
<gene>
    <name evidence="2" type="ORF">LLY24_14765</name>
</gene>
<protein>
    <recommendedName>
        <fullName evidence="4">Entry exclusion lipoprotein TrbK</fullName>
    </recommendedName>
</protein>
<dbReference type="EMBL" id="JAJISC010000007">
    <property type="protein sequence ID" value="MCS2610579.1"/>
    <property type="molecule type" value="Genomic_DNA"/>
</dbReference>
<keyword evidence="3" id="KW-1185">Reference proteome</keyword>
<proteinExistence type="predicted"/>
<evidence type="ECO:0000256" key="1">
    <source>
        <dbReference type="SAM" id="SignalP"/>
    </source>
</evidence>
<evidence type="ECO:0008006" key="4">
    <source>
        <dbReference type="Google" id="ProtNLM"/>
    </source>
</evidence>
<accession>A0ABT2EJ11</accession>
<sequence length="63" mass="6878">MILSRIFIVLLALLVLSGCASQTSWAPSGDTEEGLPTTQAECRELAFTNGDKQLYGECMRRKG</sequence>
<feature type="signal peptide" evidence="1">
    <location>
        <begin position="1"/>
        <end position="26"/>
    </location>
</feature>
<dbReference type="PROSITE" id="PS51257">
    <property type="entry name" value="PROKAR_LIPOPROTEIN"/>
    <property type="match status" value="1"/>
</dbReference>
<evidence type="ECO:0000313" key="3">
    <source>
        <dbReference type="Proteomes" id="UP001165542"/>
    </source>
</evidence>
<organism evidence="2 3">
    <name type="scientific">Halomonas dongshanensis</name>
    <dbReference type="NCBI Taxonomy" id="2890835"/>
    <lineage>
        <taxon>Bacteria</taxon>
        <taxon>Pseudomonadati</taxon>
        <taxon>Pseudomonadota</taxon>
        <taxon>Gammaproteobacteria</taxon>
        <taxon>Oceanospirillales</taxon>
        <taxon>Halomonadaceae</taxon>
        <taxon>Halomonas</taxon>
    </lineage>
</organism>